<keyword evidence="4 6" id="KW-1133">Transmembrane helix</keyword>
<dbReference type="PANTHER" id="PTHR34857:SF2">
    <property type="entry name" value="SLL0384 PROTEIN"/>
    <property type="match status" value="1"/>
</dbReference>
<dbReference type="PANTHER" id="PTHR34857">
    <property type="entry name" value="SLL0384 PROTEIN"/>
    <property type="match status" value="1"/>
</dbReference>
<dbReference type="CDD" id="cd16914">
    <property type="entry name" value="EcfT"/>
    <property type="match status" value="1"/>
</dbReference>
<evidence type="ECO:0000313" key="8">
    <source>
        <dbReference type="Proteomes" id="UP000319335"/>
    </source>
</evidence>
<evidence type="ECO:0000313" key="7">
    <source>
        <dbReference type="EMBL" id="TQD28223.1"/>
    </source>
</evidence>
<dbReference type="EMBL" id="VIAQ01000006">
    <property type="protein sequence ID" value="TQD28223.1"/>
    <property type="molecule type" value="Genomic_DNA"/>
</dbReference>
<evidence type="ECO:0000256" key="5">
    <source>
        <dbReference type="ARBA" id="ARBA00023136"/>
    </source>
</evidence>
<evidence type="ECO:0000256" key="6">
    <source>
        <dbReference type="SAM" id="Phobius"/>
    </source>
</evidence>
<keyword evidence="5 6" id="KW-0472">Membrane</keyword>
<dbReference type="InterPro" id="IPR003339">
    <property type="entry name" value="ABC/ECF_trnsptr_transmembrane"/>
</dbReference>
<feature type="transmembrane region" description="Helical" evidence="6">
    <location>
        <begin position="230"/>
        <end position="249"/>
    </location>
</feature>
<dbReference type="GO" id="GO:0006824">
    <property type="term" value="P:cobalt ion transport"/>
    <property type="evidence" value="ECO:0007669"/>
    <property type="project" value="InterPro"/>
</dbReference>
<dbReference type="InterPro" id="IPR012809">
    <property type="entry name" value="ECF_CbiQ"/>
</dbReference>
<keyword evidence="2" id="KW-1003">Cell membrane</keyword>
<evidence type="ECO:0000256" key="1">
    <source>
        <dbReference type="ARBA" id="ARBA00004651"/>
    </source>
</evidence>
<feature type="transmembrane region" description="Helical" evidence="6">
    <location>
        <begin position="104"/>
        <end position="126"/>
    </location>
</feature>
<organism evidence="7 8">
    <name type="scientific">Methanolobus vulcani</name>
    <dbReference type="NCBI Taxonomy" id="38026"/>
    <lineage>
        <taxon>Archaea</taxon>
        <taxon>Methanobacteriati</taxon>
        <taxon>Methanobacteriota</taxon>
        <taxon>Stenosarchaea group</taxon>
        <taxon>Methanomicrobia</taxon>
        <taxon>Methanosarcinales</taxon>
        <taxon>Methanosarcinaceae</taxon>
        <taxon>Methanolobus</taxon>
    </lineage>
</organism>
<gene>
    <name evidence="7" type="primary">cbiQ</name>
    <name evidence="7" type="ORF">FKV42_00685</name>
</gene>
<name>A0A7Z8KQH5_9EURY</name>
<dbReference type="Pfam" id="PF02361">
    <property type="entry name" value="CbiQ"/>
    <property type="match status" value="1"/>
</dbReference>
<feature type="transmembrane region" description="Helical" evidence="6">
    <location>
        <begin position="21"/>
        <end position="38"/>
    </location>
</feature>
<dbReference type="AlphaFoldDB" id="A0A7Z8KQH5"/>
<sequence>MKYPEIDKYAELDSVIHRFDPRAKIITFTLLIFSFVFIENLGVAFLTLLFSFFILLLSKIPLGFMFDRMKPGLIFVFPFLVIMPFAVEGNVLFSIYGLNITYEGVYYGILVFVRAATSIMFALTMLGTTKMDVTMKSLYSLKVPAPLVQTLMFSYRYVFVFIDEFISMWTAMTSKGFKLKANKHSLSVVGNIVGMLLVRSCERAERVHHSMSSKGYTGESRTIVKFKMQMTDYCLVAFLVGIALIFKMYEMSLL</sequence>
<proteinExistence type="predicted"/>
<feature type="transmembrane region" description="Helical" evidence="6">
    <location>
        <begin position="73"/>
        <end position="98"/>
    </location>
</feature>
<dbReference type="OrthoDB" id="51610at2157"/>
<evidence type="ECO:0000256" key="3">
    <source>
        <dbReference type="ARBA" id="ARBA00022692"/>
    </source>
</evidence>
<evidence type="ECO:0000256" key="4">
    <source>
        <dbReference type="ARBA" id="ARBA00022989"/>
    </source>
</evidence>
<feature type="transmembrane region" description="Helical" evidence="6">
    <location>
        <begin position="147"/>
        <end position="172"/>
    </location>
</feature>
<comment type="caution">
    <text evidence="7">The sequence shown here is derived from an EMBL/GenBank/DDBJ whole genome shotgun (WGS) entry which is preliminary data.</text>
</comment>
<dbReference type="NCBIfam" id="TIGR02454">
    <property type="entry name" value="ECF_T_CbiQ"/>
    <property type="match status" value="1"/>
</dbReference>
<keyword evidence="8" id="KW-1185">Reference proteome</keyword>
<reference evidence="7 8" key="1">
    <citation type="submission" date="2019-06" db="EMBL/GenBank/DDBJ databases">
        <title>Draft genome sequence of Methanolobus vulcani B1d.</title>
        <authorList>
            <person name="Creighbaum A.J."/>
            <person name="Ticak T."/>
            <person name="Hariraju D."/>
            <person name="Arivett B.A."/>
            <person name="Ferguson D.J.Jr."/>
        </authorList>
    </citation>
    <scope>NUCLEOTIDE SEQUENCE [LARGE SCALE GENOMIC DNA]</scope>
    <source>
        <strain evidence="7 8">B1d</strain>
    </source>
</reference>
<dbReference type="InterPro" id="IPR051611">
    <property type="entry name" value="ECF_transporter_component"/>
</dbReference>
<protein>
    <submittedName>
        <fullName evidence="7">Cobalt ECF transporter T component CbiQ</fullName>
    </submittedName>
</protein>
<accession>A0A7Z8KQH5</accession>
<dbReference type="Proteomes" id="UP000319335">
    <property type="component" value="Unassembled WGS sequence"/>
</dbReference>
<comment type="subcellular location">
    <subcellularLocation>
        <location evidence="1">Cell membrane</location>
        <topology evidence="1">Multi-pass membrane protein</topology>
    </subcellularLocation>
</comment>
<keyword evidence="3 6" id="KW-0812">Transmembrane</keyword>
<dbReference type="GO" id="GO:0043190">
    <property type="term" value="C:ATP-binding cassette (ABC) transporter complex"/>
    <property type="evidence" value="ECO:0007669"/>
    <property type="project" value="InterPro"/>
</dbReference>
<dbReference type="RefSeq" id="WP_154808326.1">
    <property type="nucleotide sequence ID" value="NZ_VIAQ01000006.1"/>
</dbReference>
<evidence type="ECO:0000256" key="2">
    <source>
        <dbReference type="ARBA" id="ARBA00022475"/>
    </source>
</evidence>